<dbReference type="HOGENOM" id="CLU_1134473_0_0_1"/>
<proteinExistence type="predicted"/>
<protein>
    <submittedName>
        <fullName evidence="1 2">Uncharacterized protein</fullName>
    </submittedName>
</protein>
<evidence type="ECO:0000313" key="2">
    <source>
        <dbReference type="EnsemblMetazoa" id="CapteP192947"/>
    </source>
</evidence>
<dbReference type="EMBL" id="KB296320">
    <property type="protein sequence ID" value="ELU11918.1"/>
    <property type="molecule type" value="Genomic_DNA"/>
</dbReference>
<keyword evidence="3" id="KW-1185">Reference proteome</keyword>
<reference evidence="1 3" key="2">
    <citation type="journal article" date="2013" name="Nature">
        <title>Insights into bilaterian evolution from three spiralian genomes.</title>
        <authorList>
            <person name="Simakov O."/>
            <person name="Marletaz F."/>
            <person name="Cho S.J."/>
            <person name="Edsinger-Gonzales E."/>
            <person name="Havlak P."/>
            <person name="Hellsten U."/>
            <person name="Kuo D.H."/>
            <person name="Larsson T."/>
            <person name="Lv J."/>
            <person name="Arendt D."/>
            <person name="Savage R."/>
            <person name="Osoegawa K."/>
            <person name="de Jong P."/>
            <person name="Grimwood J."/>
            <person name="Chapman J.A."/>
            <person name="Shapiro H."/>
            <person name="Aerts A."/>
            <person name="Otillar R.P."/>
            <person name="Terry A.Y."/>
            <person name="Boore J.L."/>
            <person name="Grigoriev I.V."/>
            <person name="Lindberg D.R."/>
            <person name="Seaver E.C."/>
            <person name="Weisblat D.A."/>
            <person name="Putnam N.H."/>
            <person name="Rokhsar D.S."/>
        </authorList>
    </citation>
    <scope>NUCLEOTIDE SEQUENCE</scope>
    <source>
        <strain evidence="1 3">I ESC-2004</strain>
    </source>
</reference>
<evidence type="ECO:0000313" key="3">
    <source>
        <dbReference type="Proteomes" id="UP000014760"/>
    </source>
</evidence>
<gene>
    <name evidence="1" type="ORF">CAPTEDRAFT_192947</name>
</gene>
<organism evidence="1">
    <name type="scientific">Capitella teleta</name>
    <name type="common">Polychaete worm</name>
    <dbReference type="NCBI Taxonomy" id="283909"/>
    <lineage>
        <taxon>Eukaryota</taxon>
        <taxon>Metazoa</taxon>
        <taxon>Spiralia</taxon>
        <taxon>Lophotrochozoa</taxon>
        <taxon>Annelida</taxon>
        <taxon>Polychaeta</taxon>
        <taxon>Sedentaria</taxon>
        <taxon>Scolecida</taxon>
        <taxon>Capitellidae</taxon>
        <taxon>Capitella</taxon>
    </lineage>
</organism>
<name>R7UZB3_CAPTE</name>
<dbReference type="AlphaFoldDB" id="R7UZB3"/>
<dbReference type="EnsemblMetazoa" id="CapteT192947">
    <property type="protein sequence ID" value="CapteP192947"/>
    <property type="gene ID" value="CapteG192947"/>
</dbReference>
<reference evidence="3" key="1">
    <citation type="submission" date="2012-12" db="EMBL/GenBank/DDBJ databases">
        <authorList>
            <person name="Hellsten U."/>
            <person name="Grimwood J."/>
            <person name="Chapman J.A."/>
            <person name="Shapiro H."/>
            <person name="Aerts A."/>
            <person name="Otillar R.P."/>
            <person name="Terry A.Y."/>
            <person name="Boore J.L."/>
            <person name="Simakov O."/>
            <person name="Marletaz F."/>
            <person name="Cho S.-J."/>
            <person name="Edsinger-Gonzales E."/>
            <person name="Havlak P."/>
            <person name="Kuo D.-H."/>
            <person name="Larsson T."/>
            <person name="Lv J."/>
            <person name="Arendt D."/>
            <person name="Savage R."/>
            <person name="Osoegawa K."/>
            <person name="de Jong P."/>
            <person name="Lindberg D.R."/>
            <person name="Seaver E.C."/>
            <person name="Weisblat D.A."/>
            <person name="Putnam N.H."/>
            <person name="Grigoriev I.V."/>
            <person name="Rokhsar D.S."/>
        </authorList>
    </citation>
    <scope>NUCLEOTIDE SEQUENCE</scope>
    <source>
        <strain evidence="3">I ESC-2004</strain>
    </source>
</reference>
<evidence type="ECO:0000313" key="1">
    <source>
        <dbReference type="EMBL" id="ELU11918.1"/>
    </source>
</evidence>
<dbReference type="Proteomes" id="UP000014760">
    <property type="component" value="Unassembled WGS sequence"/>
</dbReference>
<dbReference type="EMBL" id="AMQN01005584">
    <property type="status" value="NOT_ANNOTATED_CDS"/>
    <property type="molecule type" value="Genomic_DNA"/>
</dbReference>
<reference evidence="2" key="3">
    <citation type="submission" date="2015-06" db="UniProtKB">
        <authorList>
            <consortium name="EnsemblMetazoa"/>
        </authorList>
    </citation>
    <scope>IDENTIFICATION</scope>
</reference>
<sequence>MASRQMEHSLQDIISEVKRRTIKIELPRSQSYIRADIAEALAMSETIEALGTVKTSQAADRLTQYVTITVKDVAGRMSSMDSTRLKLRIHWAPHWLPSKAVETVVKRELPGGAVVEGQGVEKSTIKGLGHMVTLVRFAIVRYAGNPADLPNLLKVQAKATRSSLSWTAAWTSTARGGRKCPPSVEISAGLPEQVAIRLNIADLTRTEKDMLILGVITRGINNSKVTLKTHKEKGARKLPPMREFI</sequence>
<accession>R7UZB3</accession>